<dbReference type="FunFam" id="3.40.50.10860:FF:000006">
    <property type="entry name" value="Shikimate dehydrogenase (NADP(+))"/>
    <property type="match status" value="1"/>
</dbReference>
<dbReference type="GO" id="GO:0009073">
    <property type="term" value="P:aromatic amino acid family biosynthetic process"/>
    <property type="evidence" value="ECO:0007669"/>
    <property type="project" value="UniProtKB-KW"/>
</dbReference>
<dbReference type="Proteomes" id="UP000046187">
    <property type="component" value="Unassembled WGS sequence"/>
</dbReference>
<keyword evidence="3 8" id="KW-0028">Amino-acid biosynthesis</keyword>
<evidence type="ECO:0000313" key="13">
    <source>
        <dbReference type="Proteomes" id="UP000046187"/>
    </source>
</evidence>
<dbReference type="GO" id="GO:0004764">
    <property type="term" value="F:shikimate 3-dehydrogenase (NADP+) activity"/>
    <property type="evidence" value="ECO:0007669"/>
    <property type="project" value="UniProtKB-UniRule"/>
</dbReference>
<feature type="binding site" evidence="8">
    <location>
        <position position="252"/>
    </location>
    <ligand>
        <name>shikimate</name>
        <dbReference type="ChEBI" id="CHEBI:36208"/>
    </ligand>
</feature>
<comment type="function">
    <text evidence="8">Involved in the biosynthesis of the chorismate, which leads to the biosynthesis of aromatic amino acids. Catalyzes the reversible NADPH linked reduction of 3-dehydroshikimate (DHSA) to yield shikimate (SA).</text>
</comment>
<sequence length="285" mass="29998">MPTSRYAVFGHPVTHSLSPRIHADFAKQTGIALQYDAIDALPDGFAAALAALAAFAAEGGVGANVTLPLKEAAYALSVVHSERAQRAGAVNTLSLRDGQWHGDNTDGAGLVRDLTGRNGLDLRGRRALLLGAGGAARGVAPALLDAGVQQLLIVNRSPERADALVDALGDPARAVSRYWEDLREQGDFELIVNATAAGRDDSAGFSLPLSLVNSMTLAVDLNYGEVAIPFLAWARAAHCRDTVDGLGMLVEQAAESFERWHGVRPDTDPVYAALRARDAVLVSAD</sequence>
<feature type="binding site" evidence="8">
    <location>
        <begin position="131"/>
        <end position="135"/>
    </location>
    <ligand>
        <name>NADP(+)</name>
        <dbReference type="ChEBI" id="CHEBI:58349"/>
    </ligand>
</feature>
<dbReference type="Pfam" id="PF18317">
    <property type="entry name" value="SDH_C"/>
    <property type="match status" value="1"/>
</dbReference>
<dbReference type="InterPro" id="IPR046346">
    <property type="entry name" value="Aminoacid_DH-like_N_sf"/>
</dbReference>
<feature type="binding site" evidence="8">
    <location>
        <position position="91"/>
    </location>
    <ligand>
        <name>shikimate</name>
        <dbReference type="ChEBI" id="CHEBI:36208"/>
    </ligand>
</feature>
<dbReference type="EMBL" id="CXOI01000049">
    <property type="protein sequence ID" value="CTP90034.1"/>
    <property type="molecule type" value="Genomic_DNA"/>
</dbReference>
<feature type="binding site" evidence="8">
    <location>
        <position position="221"/>
    </location>
    <ligand>
        <name>NADP(+)</name>
        <dbReference type="ChEBI" id="CHEBI:58349"/>
    </ligand>
</feature>
<evidence type="ECO:0000256" key="5">
    <source>
        <dbReference type="ARBA" id="ARBA00023002"/>
    </source>
</evidence>
<dbReference type="GO" id="GO:0008652">
    <property type="term" value="P:amino acid biosynthetic process"/>
    <property type="evidence" value="ECO:0007669"/>
    <property type="project" value="UniProtKB-KW"/>
</dbReference>
<feature type="binding site" evidence="8">
    <location>
        <position position="223"/>
    </location>
    <ligand>
        <name>shikimate</name>
        <dbReference type="ChEBI" id="CHEBI:36208"/>
    </ligand>
</feature>
<feature type="binding site" evidence="8">
    <location>
        <position position="66"/>
    </location>
    <ligand>
        <name>shikimate</name>
        <dbReference type="ChEBI" id="CHEBI:36208"/>
    </ligand>
</feature>
<feature type="binding site" evidence="8">
    <location>
        <position position="245"/>
    </location>
    <ligand>
        <name>NADP(+)</name>
        <dbReference type="ChEBI" id="CHEBI:58349"/>
    </ligand>
</feature>
<evidence type="ECO:0000256" key="6">
    <source>
        <dbReference type="ARBA" id="ARBA00023141"/>
    </source>
</evidence>
<keyword evidence="4 8" id="KW-0521">NADP</keyword>
<dbReference type="InterPro" id="IPR013708">
    <property type="entry name" value="Shikimate_DH-bd_N"/>
</dbReference>
<feature type="domain" description="SDH C-terminal" evidence="11">
    <location>
        <begin position="245"/>
        <end position="275"/>
    </location>
</feature>
<dbReference type="NCBIfam" id="TIGR00507">
    <property type="entry name" value="aroE"/>
    <property type="match status" value="1"/>
</dbReference>
<dbReference type="Pfam" id="PF01488">
    <property type="entry name" value="Shikimate_DH"/>
    <property type="match status" value="1"/>
</dbReference>
<comment type="pathway">
    <text evidence="1 8">Metabolic intermediate biosynthesis; chorismate biosynthesis; chorismate from D-erythrose 4-phosphate and phosphoenolpyruvate: step 4/7.</text>
</comment>
<evidence type="ECO:0000256" key="7">
    <source>
        <dbReference type="ARBA" id="ARBA00049442"/>
    </source>
</evidence>
<evidence type="ECO:0000256" key="3">
    <source>
        <dbReference type="ARBA" id="ARBA00022605"/>
    </source>
</evidence>
<dbReference type="NCBIfam" id="NF001310">
    <property type="entry name" value="PRK00258.1-2"/>
    <property type="match status" value="1"/>
</dbReference>
<comment type="caution">
    <text evidence="8">Lacks conserved residue(s) required for the propagation of feature annotation.</text>
</comment>
<feature type="binding site" evidence="8">
    <location>
        <position position="82"/>
    </location>
    <ligand>
        <name>NADP(+)</name>
        <dbReference type="ChEBI" id="CHEBI:58349"/>
    </ligand>
</feature>
<dbReference type="UniPathway" id="UPA00053">
    <property type="reaction ID" value="UER00087"/>
</dbReference>
<dbReference type="CDD" id="cd01065">
    <property type="entry name" value="NAD_bind_Shikimate_DH"/>
    <property type="match status" value="1"/>
</dbReference>
<dbReference type="SUPFAM" id="SSF51735">
    <property type="entry name" value="NAD(P)-binding Rossmann-fold domains"/>
    <property type="match status" value="1"/>
</dbReference>
<evidence type="ECO:0000259" key="9">
    <source>
        <dbReference type="Pfam" id="PF01488"/>
    </source>
</evidence>
<feature type="domain" description="Quinate/shikimate 5-dehydrogenase/glutamyl-tRNA reductase" evidence="9">
    <location>
        <begin position="121"/>
        <end position="197"/>
    </location>
</feature>
<evidence type="ECO:0000259" key="10">
    <source>
        <dbReference type="Pfam" id="PF08501"/>
    </source>
</evidence>
<dbReference type="SUPFAM" id="SSF53223">
    <property type="entry name" value="Aminoacid dehydrogenase-like, N-terminal domain"/>
    <property type="match status" value="1"/>
</dbReference>
<reference evidence="13" key="1">
    <citation type="submission" date="2015-07" db="EMBL/GenBank/DDBJ databases">
        <authorList>
            <person name="Wibberg D."/>
        </authorList>
    </citation>
    <scope>NUCLEOTIDE SEQUENCE [LARGE SCALE GENOMIC DNA]</scope>
</reference>
<evidence type="ECO:0000256" key="2">
    <source>
        <dbReference type="ARBA" id="ARBA00012962"/>
    </source>
</evidence>
<evidence type="ECO:0000256" key="4">
    <source>
        <dbReference type="ARBA" id="ARBA00022857"/>
    </source>
</evidence>
<feature type="domain" description="Shikimate dehydrogenase substrate binding N-terminal" evidence="10">
    <location>
        <begin position="8"/>
        <end position="93"/>
    </location>
</feature>
<dbReference type="AlphaFoldDB" id="A0A0K3A0S3"/>
<keyword evidence="6 8" id="KW-0057">Aromatic amino acid biosynthesis</keyword>
<dbReference type="InterPro" id="IPR011342">
    <property type="entry name" value="Shikimate_DH"/>
</dbReference>
<dbReference type="InterPro" id="IPR022893">
    <property type="entry name" value="Shikimate_DH_fam"/>
</dbReference>
<evidence type="ECO:0000256" key="8">
    <source>
        <dbReference type="HAMAP-Rule" id="MF_00222"/>
    </source>
</evidence>
<dbReference type="InterPro" id="IPR036291">
    <property type="entry name" value="NAD(P)-bd_dom_sf"/>
</dbReference>
<evidence type="ECO:0000256" key="1">
    <source>
        <dbReference type="ARBA" id="ARBA00004871"/>
    </source>
</evidence>
<dbReference type="GO" id="GO:0019632">
    <property type="term" value="P:shikimate metabolic process"/>
    <property type="evidence" value="ECO:0007669"/>
    <property type="project" value="InterPro"/>
</dbReference>
<keyword evidence="5 8" id="KW-0560">Oxidoreductase</keyword>
<protein>
    <recommendedName>
        <fullName evidence="2 8">Shikimate dehydrogenase (NADP(+))</fullName>
        <shortName evidence="8">SDH</shortName>
        <ecNumber evidence="2 8">1.1.1.25</ecNumber>
    </recommendedName>
</protein>
<feature type="binding site" evidence="8">
    <location>
        <begin position="16"/>
        <end position="18"/>
    </location>
    <ligand>
        <name>shikimate</name>
        <dbReference type="ChEBI" id="CHEBI:36208"/>
    </ligand>
</feature>
<dbReference type="Gene3D" id="3.40.50.720">
    <property type="entry name" value="NAD(P)-binding Rossmann-like Domain"/>
    <property type="match status" value="1"/>
</dbReference>
<gene>
    <name evidence="8 12" type="primary">aroE</name>
    <name evidence="12" type="ORF">XTALMG727_2933</name>
</gene>
<evidence type="ECO:0000313" key="12">
    <source>
        <dbReference type="EMBL" id="CTP90034.1"/>
    </source>
</evidence>
<dbReference type="InterPro" id="IPR041121">
    <property type="entry name" value="SDH_C"/>
</dbReference>
<dbReference type="GO" id="GO:0009423">
    <property type="term" value="P:chorismate biosynthetic process"/>
    <property type="evidence" value="ECO:0007669"/>
    <property type="project" value="UniProtKB-UniRule"/>
</dbReference>
<comment type="catalytic activity">
    <reaction evidence="7 8">
        <text>shikimate + NADP(+) = 3-dehydroshikimate + NADPH + H(+)</text>
        <dbReference type="Rhea" id="RHEA:17737"/>
        <dbReference type="ChEBI" id="CHEBI:15378"/>
        <dbReference type="ChEBI" id="CHEBI:16630"/>
        <dbReference type="ChEBI" id="CHEBI:36208"/>
        <dbReference type="ChEBI" id="CHEBI:57783"/>
        <dbReference type="ChEBI" id="CHEBI:58349"/>
        <dbReference type="EC" id="1.1.1.25"/>
    </reaction>
</comment>
<keyword evidence="13" id="KW-1185">Reference proteome</keyword>
<proteinExistence type="inferred from homology"/>
<feature type="active site" description="Proton acceptor" evidence="8">
    <location>
        <position position="70"/>
    </location>
</feature>
<feature type="binding site" evidence="8">
    <location>
        <position position="106"/>
    </location>
    <ligand>
        <name>shikimate</name>
        <dbReference type="ChEBI" id="CHEBI:36208"/>
    </ligand>
</feature>
<accession>A0A0K3A0S3</accession>
<name>A0A0K3A0S3_9XANT</name>
<dbReference type="HAMAP" id="MF_00222">
    <property type="entry name" value="Shikimate_DH_AroE"/>
    <property type="match status" value="1"/>
</dbReference>
<comment type="subunit">
    <text evidence="8">Homodimer.</text>
</comment>
<dbReference type="PANTHER" id="PTHR21089">
    <property type="entry name" value="SHIKIMATE DEHYDROGENASE"/>
    <property type="match status" value="1"/>
</dbReference>
<dbReference type="PANTHER" id="PTHR21089:SF1">
    <property type="entry name" value="BIFUNCTIONAL 3-DEHYDROQUINATE DEHYDRATASE_SHIKIMATE DEHYDROGENASE, CHLOROPLASTIC"/>
    <property type="match status" value="1"/>
</dbReference>
<organism evidence="12 13">
    <name type="scientific">Xanthomonas graminis pv. arrhenatheri LMG 727</name>
    <dbReference type="NCBI Taxonomy" id="1195923"/>
    <lineage>
        <taxon>Bacteria</taxon>
        <taxon>Pseudomonadati</taxon>
        <taxon>Pseudomonadota</taxon>
        <taxon>Gammaproteobacteria</taxon>
        <taxon>Lysobacterales</taxon>
        <taxon>Lysobacteraceae</taxon>
        <taxon>Xanthomonas</taxon>
        <taxon>Xanthomonas translucens group</taxon>
        <taxon>Xanthomonas graminis</taxon>
    </lineage>
</organism>
<dbReference type="GO" id="GO:0050661">
    <property type="term" value="F:NADP binding"/>
    <property type="evidence" value="ECO:0007669"/>
    <property type="project" value="InterPro"/>
</dbReference>
<dbReference type="RefSeq" id="WP_053835983.1">
    <property type="nucleotide sequence ID" value="NZ_CXOI01000049.1"/>
</dbReference>
<dbReference type="GO" id="GO:0005829">
    <property type="term" value="C:cytosol"/>
    <property type="evidence" value="ECO:0007669"/>
    <property type="project" value="TreeGrafter"/>
</dbReference>
<evidence type="ECO:0000259" key="11">
    <source>
        <dbReference type="Pfam" id="PF18317"/>
    </source>
</evidence>
<dbReference type="Pfam" id="PF08501">
    <property type="entry name" value="Shikimate_dh_N"/>
    <property type="match status" value="1"/>
</dbReference>
<dbReference type="Gene3D" id="3.40.50.10860">
    <property type="entry name" value="Leucine Dehydrogenase, chain A, domain 1"/>
    <property type="match status" value="1"/>
</dbReference>
<dbReference type="EC" id="1.1.1.25" evidence="2 8"/>
<comment type="similarity">
    <text evidence="8">Belongs to the shikimate dehydrogenase family.</text>
</comment>
<dbReference type="InterPro" id="IPR006151">
    <property type="entry name" value="Shikm_DH/Glu-tRNA_Rdtase"/>
</dbReference>